<proteinExistence type="predicted"/>
<keyword evidence="3" id="KW-1185">Reference proteome</keyword>
<sequence>MDAAHRKGQGKPLKVKTNEDDTAGEITRTIPSRVAAAKKSSSLLVVQNVRMSPRVLESLKLLEETLLSTPLKEKADLPQEHWAPIQL</sequence>
<comment type="caution">
    <text evidence="2">The sequence shown here is derived from an EMBL/GenBank/DDBJ whole genome shotgun (WGS) entry which is preliminary data.</text>
</comment>
<dbReference type="AlphaFoldDB" id="A0ABD1ZLM2"/>
<protein>
    <submittedName>
        <fullName evidence="2">Uncharacterized protein</fullName>
    </submittedName>
</protein>
<evidence type="ECO:0000256" key="1">
    <source>
        <dbReference type="SAM" id="MobiDB-lite"/>
    </source>
</evidence>
<dbReference type="EMBL" id="JBHFFA010000001">
    <property type="protein sequence ID" value="KAL2652350.1"/>
    <property type="molecule type" value="Genomic_DNA"/>
</dbReference>
<dbReference type="Proteomes" id="UP001605036">
    <property type="component" value="Unassembled WGS sequence"/>
</dbReference>
<accession>A0ABD1ZLM2</accession>
<evidence type="ECO:0000313" key="3">
    <source>
        <dbReference type="Proteomes" id="UP001605036"/>
    </source>
</evidence>
<feature type="region of interest" description="Disordered" evidence="1">
    <location>
        <begin position="1"/>
        <end position="25"/>
    </location>
</feature>
<organism evidence="2 3">
    <name type="scientific">Riccia fluitans</name>
    <dbReference type="NCBI Taxonomy" id="41844"/>
    <lineage>
        <taxon>Eukaryota</taxon>
        <taxon>Viridiplantae</taxon>
        <taxon>Streptophyta</taxon>
        <taxon>Embryophyta</taxon>
        <taxon>Marchantiophyta</taxon>
        <taxon>Marchantiopsida</taxon>
        <taxon>Marchantiidae</taxon>
        <taxon>Marchantiales</taxon>
        <taxon>Ricciaceae</taxon>
        <taxon>Riccia</taxon>
    </lineage>
</organism>
<evidence type="ECO:0000313" key="2">
    <source>
        <dbReference type="EMBL" id="KAL2652350.1"/>
    </source>
</evidence>
<name>A0ABD1ZLM2_9MARC</name>
<gene>
    <name evidence="2" type="ORF">R1flu_020478</name>
</gene>
<reference evidence="2 3" key="1">
    <citation type="submission" date="2024-09" db="EMBL/GenBank/DDBJ databases">
        <title>Chromosome-scale assembly of Riccia fluitans.</title>
        <authorList>
            <person name="Paukszto L."/>
            <person name="Sawicki J."/>
            <person name="Karawczyk K."/>
            <person name="Piernik-Szablinska J."/>
            <person name="Szczecinska M."/>
            <person name="Mazdziarz M."/>
        </authorList>
    </citation>
    <scope>NUCLEOTIDE SEQUENCE [LARGE SCALE GENOMIC DNA]</scope>
    <source>
        <strain evidence="2">Rf_01</strain>
        <tissue evidence="2">Aerial parts of the thallus</tissue>
    </source>
</reference>